<name>A0A0L6JL77_9FIRM</name>
<feature type="region of interest" description="Disordered" evidence="2">
    <location>
        <begin position="1"/>
        <end position="59"/>
    </location>
</feature>
<proteinExistence type="predicted"/>
<dbReference type="Proteomes" id="UP000036923">
    <property type="component" value="Unassembled WGS sequence"/>
</dbReference>
<dbReference type="RefSeq" id="WP_050753279.1">
    <property type="nucleotide sequence ID" value="NZ_LGTC01000001.1"/>
</dbReference>
<dbReference type="Gene3D" id="2.180.10.10">
    <property type="entry name" value="RHS repeat-associated core"/>
    <property type="match status" value="4"/>
</dbReference>
<dbReference type="Pfam" id="PF25023">
    <property type="entry name" value="TEN_YD-shell"/>
    <property type="match status" value="5"/>
</dbReference>
<sequence>MNWKSTKISKTDLEKLKAGKLKQENKKKKKKASPKGKGMSKKSKSPKSKNQATQNVCTSGDPVNVVTGSFYIDATDLLIEDRGINLEIKRKYNSTDESVGPMGKGWTFEFESRIERRGDELTYVYPDGSVKEFEKKEGQWINASDDDESDKLVELESGQFSLKNKDKKTFIYDKNGKLTSISDKNNNTLKISYNHKGEIDTFITPGGKIITFTCSAGKILQITDNIGRTVKYKYLGDNLSEVTLPNGGTVKYTFEQGWITTVTDQNGITYVKNEYDEKGRVIKQFDKNGNITEMMYNDDDKENVFIFHATNVVERYRFNEQNLLSERVYADGTSEIYTYDIYGNKDSVTDRLGRTTEYVYDKDGYLLEEIYPNEYTVTNYYDSFGNLIKTTTTGGSLKLYIYDGNSNITEEKILIEDDIYSITSYSYDEHGRLIERVDPEGNVTEFEYEDHQIDKPTAIKDAEGNVFKYKYDKAGRMLSITTSYGTVEYTYNSLNKVTKKVDALGNVTQMEYDMMGNLVKKILPGSRDAAAEYEFYYDDMDRLVKTIDPLKNVMALKYDIHGNLVKEVNPNFYNKDTDDGIGVEYVYDQSQRKIKNIYPTGGVGRTKYDPVGNVIKTIEPGRYDVYSDDGEGNEYVYDELNRLSLIKDPEGNTVKAFEYDNDGRVAKEFNAKGHAVIYKYNAVGWLIEKRVPVDEKDSKAQYNITLYSYDKAGRRIEEKVSQVYVDEKKYPEEWNTITYVYDKNNRIIEVSDSTGARIQYSYDCLGNRTTEIIKINDNKNKIIRYRYNSVGLLEKKTEEIDGDDLVEKIEGKAIAQTLYNYDGNYNLTGVTTPLGYKTQVSYDKAGRITEVKKVLGKNEARTTTYEYDKAGNLIKETDCNGSSIKYEYDSMNNRIRIIDREGGITRLFYDEAGNVIKKVSPKNYDSKTDDGIGTSFVYDSLNRLTEVVDALGNVVEKRKFNGAGELVEKMDATMLAAEYKYDIGGRIKEISTPGAKQKGIASQQYTYDAMGNITGIKDGEGNLAQHKLDLWGRVTEIEKADGSLEKYSYDHAGNIVSATDGNGSTTEYVFNSLNKLSQIVDPAGDIISFKYDLQGRVARKVDRNRKISEFIYNQDDSIVLKRDMASGYREEYAYNLDGSLKSAVNGAVNYYYEYTHDFKLKSKRVNGKPVINYRYDKDGNLIELKDILGKLTTYKYDELGRLSEVWDASQKEAAYTYNLDNTIASICYGNGTTIEYSYDEDKNVTSIVSRNKNGEEVISHNYSYDNNGNQIERVENGCVTSFIYDKLNRLEKVVYPDVEETFKYDFAGNRILRTKGNVKEEYSYDKRNRLVEKVEGGAHTIYQYDSHGNLIQESGRRGITKYTYDCFNRTTSVQSVEGGFIKNVYDPEGLRYEVQENGNISRFVFSGRDIVSELDGGGSLKHSTIRGHELLAHKEVTGKSYYYVNNSHGDVTALVDVAGAVVNKYQYDAFGNTVEAVEKVHNRFRYAGEQYDQVTGQYYLRARFYNPVVGRFTQEDTYRGDGLNLYAYVQNNPVNYYDPSGYSCETKSNVYGPTLEEAADLAAHIYSGNKGDMRPGGWKLVDVYDPGTLRMGVYAREGTGGNMEYAIVNKGTTPSKLGDWKNNVQQPFGASKDMKNSIAFSRDFVKNHRDANITFIGHSKGGAEAAANALATNKNAILFNPATLFTSSYGLKTSEYTGNMTAYIVKGDILNTIFGPISKPIDRAVYLPRQSWNPITNHLMGAVQEAIK</sequence>
<dbReference type="InterPro" id="IPR022385">
    <property type="entry name" value="Rhs_assc_core"/>
</dbReference>
<evidence type="ECO:0000313" key="6">
    <source>
        <dbReference type="Proteomes" id="UP000036923"/>
    </source>
</evidence>
<dbReference type="InterPro" id="IPR006530">
    <property type="entry name" value="YD"/>
</dbReference>
<feature type="domain" description="DUF6531" evidence="3">
    <location>
        <begin position="60"/>
        <end position="133"/>
    </location>
</feature>
<dbReference type="STRING" id="398512.Bccel_1765"/>
<dbReference type="InterPro" id="IPR050708">
    <property type="entry name" value="T6SS_VgrG/RHS"/>
</dbReference>
<dbReference type="eggNOG" id="COG3209">
    <property type="taxonomic scope" value="Bacteria"/>
</dbReference>
<feature type="domain" description="Teneurin-like YD-shell" evidence="4">
    <location>
        <begin position="420"/>
        <end position="561"/>
    </location>
</feature>
<feature type="domain" description="Teneurin-like YD-shell" evidence="4">
    <location>
        <begin position="975"/>
        <end position="1116"/>
    </location>
</feature>
<dbReference type="PATRIC" id="fig|398512.5.peg.1836"/>
<feature type="domain" description="Teneurin-like YD-shell" evidence="4">
    <location>
        <begin position="633"/>
        <end position="800"/>
    </location>
</feature>
<dbReference type="InterPro" id="IPR045351">
    <property type="entry name" value="DUF6531"/>
</dbReference>
<dbReference type="Pfam" id="PF05593">
    <property type="entry name" value="RHS_repeat"/>
    <property type="match status" value="1"/>
</dbReference>
<dbReference type="EMBL" id="LGTC01000001">
    <property type="protein sequence ID" value="KNY26500.1"/>
    <property type="molecule type" value="Genomic_DNA"/>
</dbReference>
<dbReference type="Pfam" id="PF26363">
    <property type="entry name" value="Phospholipase-like"/>
    <property type="match status" value="1"/>
</dbReference>
<evidence type="ECO:0000256" key="1">
    <source>
        <dbReference type="ARBA" id="ARBA00022737"/>
    </source>
</evidence>
<dbReference type="InterPro" id="IPR056823">
    <property type="entry name" value="TEN-like_YD-shell"/>
</dbReference>
<keyword evidence="1" id="KW-0677">Repeat</keyword>
<accession>A0A0L6JL77</accession>
<feature type="compositionally biased region" description="Basic residues" evidence="2">
    <location>
        <begin position="25"/>
        <end position="47"/>
    </location>
</feature>
<reference evidence="6" key="1">
    <citation type="submission" date="2015-07" db="EMBL/GenBank/DDBJ databases">
        <title>Near-Complete Genome Sequence of the Cellulolytic Bacterium Bacteroides (Pseudobacteroides) cellulosolvens ATCC 35603.</title>
        <authorList>
            <person name="Dassa B."/>
            <person name="Utturkar S.M."/>
            <person name="Klingeman D.M."/>
            <person name="Hurt R.A."/>
            <person name="Keller M."/>
            <person name="Xu J."/>
            <person name="Reddy Y.H.K."/>
            <person name="Borovok I."/>
            <person name="Grinberg I.R."/>
            <person name="Lamed R."/>
            <person name="Zhivin O."/>
            <person name="Bayer E.A."/>
            <person name="Brown S.D."/>
        </authorList>
    </citation>
    <scope>NUCLEOTIDE SEQUENCE [LARGE SCALE GENOMIC DNA]</scope>
    <source>
        <strain evidence="6">DSM 2933</strain>
    </source>
</reference>
<dbReference type="PANTHER" id="PTHR32305:SF15">
    <property type="entry name" value="PROTEIN RHSA-RELATED"/>
    <property type="match status" value="1"/>
</dbReference>
<gene>
    <name evidence="5" type="ORF">Bccel_1765</name>
</gene>
<dbReference type="NCBIfam" id="TIGR01643">
    <property type="entry name" value="YD_repeat_2x"/>
    <property type="match status" value="7"/>
</dbReference>
<dbReference type="InterPro" id="IPR031325">
    <property type="entry name" value="RHS_repeat"/>
</dbReference>
<comment type="caution">
    <text evidence="5">The sequence shown here is derived from an EMBL/GenBank/DDBJ whole genome shotgun (WGS) entry which is preliminary data.</text>
</comment>
<protein>
    <submittedName>
        <fullName evidence="5">RHS repeat-associated core domain containing protein-containing protein</fullName>
    </submittedName>
</protein>
<evidence type="ECO:0000256" key="2">
    <source>
        <dbReference type="SAM" id="MobiDB-lite"/>
    </source>
</evidence>
<feature type="domain" description="Teneurin-like YD-shell" evidence="4">
    <location>
        <begin position="1280"/>
        <end position="1534"/>
    </location>
</feature>
<evidence type="ECO:0000259" key="3">
    <source>
        <dbReference type="Pfam" id="PF20148"/>
    </source>
</evidence>
<evidence type="ECO:0000313" key="5">
    <source>
        <dbReference type="EMBL" id="KNY26500.1"/>
    </source>
</evidence>
<dbReference type="NCBIfam" id="TIGR03696">
    <property type="entry name" value="Rhs_assc_core"/>
    <property type="match status" value="1"/>
</dbReference>
<dbReference type="Pfam" id="PF20148">
    <property type="entry name" value="DUF6531"/>
    <property type="match status" value="1"/>
</dbReference>
<evidence type="ECO:0000259" key="4">
    <source>
        <dbReference type="Pfam" id="PF25023"/>
    </source>
</evidence>
<feature type="domain" description="Teneurin-like YD-shell" evidence="4">
    <location>
        <begin position="836"/>
        <end position="947"/>
    </location>
</feature>
<dbReference type="PANTHER" id="PTHR32305">
    <property type="match status" value="1"/>
</dbReference>
<keyword evidence="6" id="KW-1185">Reference proteome</keyword>
<organism evidence="5 6">
    <name type="scientific">Pseudobacteroides cellulosolvens ATCC 35603 = DSM 2933</name>
    <dbReference type="NCBI Taxonomy" id="398512"/>
    <lineage>
        <taxon>Bacteria</taxon>
        <taxon>Bacillati</taxon>
        <taxon>Bacillota</taxon>
        <taxon>Clostridia</taxon>
        <taxon>Eubacteriales</taxon>
        <taxon>Oscillospiraceae</taxon>
        <taxon>Pseudobacteroides</taxon>
    </lineage>
</organism>
<dbReference type="SUPFAM" id="SSF53474">
    <property type="entry name" value="alpha/beta-Hydrolases"/>
    <property type="match status" value="1"/>
</dbReference>
<feature type="compositionally biased region" description="Basic and acidic residues" evidence="2">
    <location>
        <begin position="9"/>
        <end position="24"/>
    </location>
</feature>
<dbReference type="InterPro" id="IPR029058">
    <property type="entry name" value="AB_hydrolase_fold"/>
</dbReference>